<dbReference type="Gene3D" id="1.10.533.10">
    <property type="entry name" value="Death Domain, Fas"/>
    <property type="match status" value="1"/>
</dbReference>
<evidence type="ECO:0000256" key="6">
    <source>
        <dbReference type="ARBA" id="ARBA00022840"/>
    </source>
</evidence>
<dbReference type="AlphaFoldDB" id="A0A7N9APN2"/>
<dbReference type="Proteomes" id="UP000261640">
    <property type="component" value="Unplaced"/>
</dbReference>
<dbReference type="GeneTree" id="ENSGT01150000286915"/>
<keyword evidence="6" id="KW-0067">ATP-binding</keyword>
<protein>
    <submittedName>
        <fullName evidence="10">NACHT, LRR and PYD domains-containing protein 12-like</fullName>
    </submittedName>
</protein>
<dbReference type="PANTHER" id="PTHR24106">
    <property type="entry name" value="NACHT, LRR AND CARD DOMAINS-CONTAINING"/>
    <property type="match status" value="1"/>
</dbReference>
<dbReference type="InterPro" id="IPR004020">
    <property type="entry name" value="DAPIN"/>
</dbReference>
<dbReference type="InterPro" id="IPR032675">
    <property type="entry name" value="LRR_dom_sf"/>
</dbReference>
<proteinExistence type="predicted"/>
<keyword evidence="3" id="KW-0433">Leucine-rich repeat</keyword>
<sequence length="1210" mass="136753">MKPEDILNILDELKICEFKRFKWFLEQERKGISVSRLEKAETHDIVSLMVEAYGLHGAVKVTKKVLGKIPRNDVVQSLSDTSSGPEEPSSSQVSQGPSPSQNLLAHHTEEPAPGAVLLPEPRHITYYQKKLQSNLHDMFMCATEGWEQNKDKKCLDNIYTDLYITAGADTHISRQHEVRQLEMAGKQPESEKSVKPSDMFKPSSEQYRPIKTVLTNGIAGIGKTFLVHKFVLDWAEGRTNQDVHLIFPFIFRHLNPLKGENFSLAELLHECIVETVGIKKEALNYIFMALQSSGNTNYDKSEFKLLFILDGLDESRLQLDCSTRETQRLKFDVTESTSVDKLLTNLIRGKLLPSARLWITTRPAAANQIHSDFVDIVTEVRGFTDPQKEEYFRKRFTDEEQSNTIISHIKSSRSLHIMCHIPVFCWITATVLKDLLETREGGEVPKTLTEMYTELLQFQIDQTQEKYNIGKCHQDIKLLAKLAFQQLEKGNLVFYEKDLKESGIDVSGASMYSGVFTEIFKEERGRKNKDKMFSFVHLSVQEFLAAVYMVHCYNNRDTEELEKFLGEKCRKKIRDPHSYYNHLSHQSRADEDNDDNNDGDIHDHNDDDHKDSNYYSSLDGFLLGAMHKSLESKSGHLDLFVRFLHGLFLESNQSVLKGLLGQTETSPETIQRLINNLKEMNSDDISPDRSINIFSCLMELNDHSVHQEIQEFLKSGNRSEKRLSEIQCSALAYILQMSEEVLEELDLRKYKTSDQGRLRLIPAVRNSRKTVLSHCGLSKTHCEVVASALKSNPSHLRYLDLSYNHNLQDPRVLRLCGGLESQLCRLETLRLRGCSLSETSCSYLVSALKSNPSHLRHLDLSRNNLYDQGVQQLCGGLQRPDCRLETLKLEKCSLSETSCGYLVSALTSNPSHLRHLDLGFNNLYDQGVQEVCGGLESTHCRLETLRLLGCNLSETSCGYLASALKSNPSHLIELDLSINNLKDPGVKVLCGGLQSPHCRLKTLRLENCRLSETSCSYLASALKSNSSHLRELDLGCNNLQDSGIKVLSAGLESLDCRLETLGLWCCSLSETSCGYLVSALKSNASHLRHLDLGWNNDLKDPGVQQLCAGLKSPHCRLETLGLINCSLSKTSCGYLESALKSSPSHLRELDLTDNNLQDTDVKQLCDLVQSPDCSLESLRFWYNKMIQSSTVKPCSSSLGPPVFQHRFQSY</sequence>
<evidence type="ECO:0000256" key="5">
    <source>
        <dbReference type="ARBA" id="ARBA00022741"/>
    </source>
</evidence>
<feature type="domain" description="Pyrin" evidence="8">
    <location>
        <begin position="1"/>
        <end position="84"/>
    </location>
</feature>
<dbReference type="SMART" id="SM01289">
    <property type="entry name" value="PYRIN"/>
    <property type="match status" value="1"/>
</dbReference>
<name>A0A7N9APN2_9TELE</name>
<dbReference type="Pfam" id="PF13516">
    <property type="entry name" value="LRR_6"/>
    <property type="match status" value="7"/>
</dbReference>
<evidence type="ECO:0000256" key="7">
    <source>
        <dbReference type="SAM" id="MobiDB-lite"/>
    </source>
</evidence>
<dbReference type="GO" id="GO:0005524">
    <property type="term" value="F:ATP binding"/>
    <property type="evidence" value="ECO:0007669"/>
    <property type="project" value="UniProtKB-KW"/>
</dbReference>
<dbReference type="Pfam" id="PF14484">
    <property type="entry name" value="FISNA"/>
    <property type="match status" value="1"/>
</dbReference>
<dbReference type="InterPro" id="IPR041267">
    <property type="entry name" value="NLRP_HD2"/>
</dbReference>
<dbReference type="Gene3D" id="3.40.50.300">
    <property type="entry name" value="P-loop containing nucleotide triphosphate hydrolases"/>
    <property type="match status" value="1"/>
</dbReference>
<dbReference type="InParanoid" id="A0A7N9APN2"/>
<dbReference type="SMART" id="SM00368">
    <property type="entry name" value="LRR_RI"/>
    <property type="match status" value="13"/>
</dbReference>
<dbReference type="Pfam" id="PF02758">
    <property type="entry name" value="PYRIN"/>
    <property type="match status" value="1"/>
</dbReference>
<dbReference type="InterPro" id="IPR051261">
    <property type="entry name" value="NLR"/>
</dbReference>
<dbReference type="Pfam" id="PF05729">
    <property type="entry name" value="NACHT"/>
    <property type="match status" value="1"/>
</dbReference>
<dbReference type="InterPro" id="IPR041075">
    <property type="entry name" value="NOD1/2_WH"/>
</dbReference>
<comment type="subcellular location">
    <subcellularLocation>
        <location evidence="1">Cytoplasm</location>
    </subcellularLocation>
</comment>
<dbReference type="SUPFAM" id="SSF47986">
    <property type="entry name" value="DEATH domain"/>
    <property type="match status" value="1"/>
</dbReference>
<feature type="domain" description="NACHT" evidence="9">
    <location>
        <begin position="211"/>
        <end position="365"/>
    </location>
</feature>
<dbReference type="Pfam" id="PF17776">
    <property type="entry name" value="NLRC4_HD2"/>
    <property type="match status" value="1"/>
</dbReference>
<feature type="compositionally biased region" description="Low complexity" evidence="7">
    <location>
        <begin position="82"/>
        <end position="101"/>
    </location>
</feature>
<organism evidence="10 11">
    <name type="scientific">Mastacembelus armatus</name>
    <name type="common">zig-zag eel</name>
    <dbReference type="NCBI Taxonomy" id="205130"/>
    <lineage>
        <taxon>Eukaryota</taxon>
        <taxon>Metazoa</taxon>
        <taxon>Chordata</taxon>
        <taxon>Craniata</taxon>
        <taxon>Vertebrata</taxon>
        <taxon>Euteleostomi</taxon>
        <taxon>Actinopterygii</taxon>
        <taxon>Neopterygii</taxon>
        <taxon>Teleostei</taxon>
        <taxon>Neoteleostei</taxon>
        <taxon>Acanthomorphata</taxon>
        <taxon>Anabantaria</taxon>
        <taxon>Synbranchiformes</taxon>
        <taxon>Mastacembelidae</taxon>
        <taxon>Mastacembelus</taxon>
    </lineage>
</organism>
<dbReference type="SMART" id="SM01288">
    <property type="entry name" value="FISNA"/>
    <property type="match status" value="1"/>
</dbReference>
<evidence type="ECO:0000313" key="11">
    <source>
        <dbReference type="Proteomes" id="UP000261640"/>
    </source>
</evidence>
<dbReference type="InterPro" id="IPR007111">
    <property type="entry name" value="NACHT_NTPase"/>
</dbReference>
<evidence type="ECO:0000259" key="9">
    <source>
        <dbReference type="PROSITE" id="PS50837"/>
    </source>
</evidence>
<feature type="compositionally biased region" description="Basic and acidic residues" evidence="7">
    <location>
        <begin position="599"/>
        <end position="609"/>
    </location>
</feature>
<reference evidence="10" key="1">
    <citation type="submission" date="2025-08" db="UniProtKB">
        <authorList>
            <consortium name="Ensembl"/>
        </authorList>
    </citation>
    <scope>IDENTIFICATION</scope>
</reference>
<evidence type="ECO:0000256" key="2">
    <source>
        <dbReference type="ARBA" id="ARBA00022490"/>
    </source>
</evidence>
<dbReference type="SUPFAM" id="SSF52047">
    <property type="entry name" value="RNI-like"/>
    <property type="match status" value="2"/>
</dbReference>
<keyword evidence="4" id="KW-0677">Repeat</keyword>
<feature type="region of interest" description="Disordered" evidence="7">
    <location>
        <begin position="581"/>
        <end position="609"/>
    </location>
</feature>
<keyword evidence="11" id="KW-1185">Reference proteome</keyword>
<reference evidence="10" key="2">
    <citation type="submission" date="2025-09" db="UniProtKB">
        <authorList>
            <consortium name="Ensembl"/>
        </authorList>
    </citation>
    <scope>IDENTIFICATION</scope>
</reference>
<feature type="region of interest" description="Disordered" evidence="7">
    <location>
        <begin position="76"/>
        <end position="105"/>
    </location>
</feature>
<dbReference type="InterPro" id="IPR027417">
    <property type="entry name" value="P-loop_NTPase"/>
</dbReference>
<dbReference type="FunFam" id="3.40.50.300:FF:001524">
    <property type="entry name" value="Si:dkey-126g1.7"/>
    <property type="match status" value="1"/>
</dbReference>
<dbReference type="Gene3D" id="3.80.10.10">
    <property type="entry name" value="Ribonuclease Inhibitor"/>
    <property type="match status" value="3"/>
</dbReference>
<keyword evidence="5" id="KW-0547">Nucleotide-binding</keyword>
<dbReference type="InterPro" id="IPR011029">
    <property type="entry name" value="DEATH-like_dom_sf"/>
</dbReference>
<dbReference type="Ensembl" id="ENSMAMT00000069065.1">
    <property type="protein sequence ID" value="ENSMAMP00000052542.1"/>
    <property type="gene ID" value="ENSMAMG00000028387.1"/>
</dbReference>
<dbReference type="GO" id="GO:0005737">
    <property type="term" value="C:cytoplasm"/>
    <property type="evidence" value="ECO:0007669"/>
    <property type="project" value="UniProtKB-SubCell"/>
</dbReference>
<evidence type="ECO:0000259" key="8">
    <source>
        <dbReference type="PROSITE" id="PS50824"/>
    </source>
</evidence>
<evidence type="ECO:0000256" key="1">
    <source>
        <dbReference type="ARBA" id="ARBA00004496"/>
    </source>
</evidence>
<dbReference type="InterPro" id="IPR001611">
    <property type="entry name" value="Leu-rich_rpt"/>
</dbReference>
<dbReference type="PROSITE" id="PS50824">
    <property type="entry name" value="DAPIN"/>
    <property type="match status" value="1"/>
</dbReference>
<evidence type="ECO:0000256" key="4">
    <source>
        <dbReference type="ARBA" id="ARBA00022737"/>
    </source>
</evidence>
<dbReference type="Pfam" id="PF17779">
    <property type="entry name" value="WHD_NOD2"/>
    <property type="match status" value="1"/>
</dbReference>
<dbReference type="PROSITE" id="PS50837">
    <property type="entry name" value="NACHT"/>
    <property type="match status" value="1"/>
</dbReference>
<dbReference type="InterPro" id="IPR029495">
    <property type="entry name" value="NACHT-assoc"/>
</dbReference>
<evidence type="ECO:0000256" key="3">
    <source>
        <dbReference type="ARBA" id="ARBA00022614"/>
    </source>
</evidence>
<keyword evidence="2" id="KW-0963">Cytoplasm</keyword>
<accession>A0A7N9APN2</accession>
<dbReference type="CDD" id="cd00116">
    <property type="entry name" value="LRR_RI"/>
    <property type="match status" value="1"/>
</dbReference>
<evidence type="ECO:0000313" key="10">
    <source>
        <dbReference type="Ensembl" id="ENSMAMP00000052542.1"/>
    </source>
</evidence>